<reference evidence="1" key="1">
    <citation type="submission" date="2013-11" db="EMBL/GenBank/DDBJ databases">
        <title>Microbial diversity, functional groups and degradation webs in Northern and Southern Mediterranean and Red Sea marine crude oil polluted sites.</title>
        <authorList>
            <person name="Daffonchio D."/>
            <person name="Mapelli F."/>
            <person name="Ferrer M."/>
            <person name="Richter M."/>
            <person name="Cherif A."/>
            <person name="Malkawi H.I."/>
            <person name="Yakimov M.M."/>
            <person name="Abdel-Fattah Y.R."/>
            <person name="Blaghen M."/>
            <person name="Golyshin P.N."/>
            <person name="Kalogerakis N."/>
            <person name="Boon N."/>
            <person name="Magagnini M."/>
            <person name="Fava F."/>
        </authorList>
    </citation>
    <scope>NUCLEOTIDE SEQUENCE</scope>
</reference>
<proteinExistence type="predicted"/>
<dbReference type="EMBL" id="AYSL01001539">
    <property type="protein sequence ID" value="KTF05826.1"/>
    <property type="molecule type" value="Genomic_DNA"/>
</dbReference>
<organism evidence="1">
    <name type="scientific">marine sediment metagenome</name>
    <dbReference type="NCBI Taxonomy" id="412755"/>
    <lineage>
        <taxon>unclassified sequences</taxon>
        <taxon>metagenomes</taxon>
        <taxon>ecological metagenomes</taxon>
    </lineage>
</organism>
<evidence type="ECO:0000313" key="1">
    <source>
        <dbReference type="EMBL" id="KTF05826.1"/>
    </source>
</evidence>
<protein>
    <submittedName>
        <fullName evidence="1">Uncharacterized protein</fullName>
    </submittedName>
</protein>
<name>A0A1B6NQT4_9ZZZZ</name>
<dbReference type="AlphaFoldDB" id="A0A1B6NQT4"/>
<feature type="non-terminal residue" evidence="1">
    <location>
        <position position="1"/>
    </location>
</feature>
<accession>A0A1B6NQT4</accession>
<gene>
    <name evidence="1" type="ORF">MGSAQ_002679</name>
</gene>
<sequence>TNIVAQALINFGNYFVLIII</sequence>
<comment type="caution">
    <text evidence="1">The sequence shown here is derived from an EMBL/GenBank/DDBJ whole genome shotgun (WGS) entry which is preliminary data.</text>
</comment>